<dbReference type="FunCoup" id="A0A024GHK5">
    <property type="interactions" value="496"/>
</dbReference>
<dbReference type="InterPro" id="IPR035912">
    <property type="entry name" value="EHR_sf"/>
</dbReference>
<evidence type="ECO:0000313" key="3">
    <source>
        <dbReference type="Proteomes" id="UP000053237"/>
    </source>
</evidence>
<evidence type="ECO:0000313" key="2">
    <source>
        <dbReference type="EMBL" id="CCI46190.1"/>
    </source>
</evidence>
<reference evidence="2 3" key="1">
    <citation type="submission" date="2012-05" db="EMBL/GenBank/DDBJ databases">
        <title>Recombination and specialization in a pathogen metapopulation.</title>
        <authorList>
            <person name="Gardiner A."/>
            <person name="Kemen E."/>
            <person name="Schultz-Larsen T."/>
            <person name="MacLean D."/>
            <person name="Van Oosterhout C."/>
            <person name="Jones J.D.G."/>
        </authorList>
    </citation>
    <scope>NUCLEOTIDE SEQUENCE [LARGE SCALE GENOMIC DNA]</scope>
    <source>
        <strain evidence="2 3">Ac Nc2</strain>
    </source>
</reference>
<dbReference type="STRING" id="65357.A0A024GHK5"/>
<sequence length="153" mass="17677">MGGPSANLVKWWAKRAFEEGTVRRHLSPNEIYPLKSLIESMPSKAIRKTEFRQAKHTIILVQYTRDPNSRKYLDFESVNGGMDGVVKMYEAKLRQLNPDIHNITYDIQDLYNYIESLADLSALVLDLETKTYLPCGKEWIKKKVFQVLKNQAG</sequence>
<evidence type="ECO:0008006" key="4">
    <source>
        <dbReference type="Google" id="ProtNLM"/>
    </source>
</evidence>
<dbReference type="InParanoid" id="A0A024GHK5"/>
<accession>A0A024GHK5</accession>
<dbReference type="Gene3D" id="3.30.2260.10">
    <property type="entry name" value="Enhancer of rudimentary"/>
    <property type="match status" value="1"/>
</dbReference>
<dbReference type="EMBL" id="CAIX01000119">
    <property type="protein sequence ID" value="CCI46190.1"/>
    <property type="molecule type" value="Genomic_DNA"/>
</dbReference>
<proteinExistence type="inferred from homology"/>
<gene>
    <name evidence="2" type="ORF">BN9_071190</name>
</gene>
<name>A0A024GHK5_9STRA</name>
<protein>
    <recommendedName>
        <fullName evidence="4">Enhancer of rudimentary homolog</fullName>
    </recommendedName>
</protein>
<dbReference type="PANTHER" id="PTHR12373:SF0">
    <property type="entry name" value="ENHANCER OF RUDIMENTARY HOMOLOG"/>
    <property type="match status" value="1"/>
</dbReference>
<organism evidence="2 3">
    <name type="scientific">Albugo candida</name>
    <dbReference type="NCBI Taxonomy" id="65357"/>
    <lineage>
        <taxon>Eukaryota</taxon>
        <taxon>Sar</taxon>
        <taxon>Stramenopiles</taxon>
        <taxon>Oomycota</taxon>
        <taxon>Peronosporomycetes</taxon>
        <taxon>Albuginales</taxon>
        <taxon>Albuginaceae</taxon>
        <taxon>Albugo</taxon>
    </lineage>
</organism>
<dbReference type="OrthoDB" id="7887808at2759"/>
<comment type="similarity">
    <text evidence="1">Belongs to the E(R) family.</text>
</comment>
<dbReference type="Proteomes" id="UP000053237">
    <property type="component" value="Unassembled WGS sequence"/>
</dbReference>
<dbReference type="AlphaFoldDB" id="A0A024GHK5"/>
<keyword evidence="3" id="KW-1185">Reference proteome</keyword>
<dbReference type="Pfam" id="PF01133">
    <property type="entry name" value="ER"/>
    <property type="match status" value="1"/>
</dbReference>
<dbReference type="PANTHER" id="PTHR12373">
    <property type="entry name" value="ENHANCER OF RUDIMENTARY ERH"/>
    <property type="match status" value="1"/>
</dbReference>
<evidence type="ECO:0000256" key="1">
    <source>
        <dbReference type="ARBA" id="ARBA00007491"/>
    </source>
</evidence>
<comment type="caution">
    <text evidence="2">The sequence shown here is derived from an EMBL/GenBank/DDBJ whole genome shotgun (WGS) entry which is preliminary data.</text>
</comment>
<dbReference type="SUPFAM" id="SSF143875">
    <property type="entry name" value="ERH-like"/>
    <property type="match status" value="1"/>
</dbReference>
<dbReference type="InterPro" id="IPR000781">
    <property type="entry name" value="ERH"/>
</dbReference>